<evidence type="ECO:0000256" key="2">
    <source>
        <dbReference type="ARBA" id="ARBA00017823"/>
    </source>
</evidence>
<evidence type="ECO:0000256" key="4">
    <source>
        <dbReference type="ARBA" id="ARBA00022795"/>
    </source>
</evidence>
<keyword evidence="9" id="KW-0282">Flagellum</keyword>
<evidence type="ECO:0000259" key="8">
    <source>
        <dbReference type="Pfam" id="PF04316"/>
    </source>
</evidence>
<protein>
    <recommendedName>
        <fullName evidence="2">Negative regulator of flagellin synthesis</fullName>
    </recommendedName>
</protein>
<dbReference type="RefSeq" id="WP_354219593.1">
    <property type="nucleotide sequence ID" value="NZ_JBEPMX010000004.1"/>
</dbReference>
<reference evidence="9 10" key="1">
    <citation type="submission" date="2024-06" db="EMBL/GenBank/DDBJ databases">
        <title>Genomic Encyclopedia of Type Strains, Phase IV (KMG-IV): sequencing the most valuable type-strain genomes for metagenomic binning, comparative biology and taxonomic classification.</title>
        <authorList>
            <person name="Goeker M."/>
        </authorList>
    </citation>
    <scope>NUCLEOTIDE SEQUENCE [LARGE SCALE GENOMIC DNA]</scope>
    <source>
        <strain evidence="9 10">DSM 23520</strain>
    </source>
</reference>
<keyword evidence="6" id="KW-0804">Transcription</keyword>
<feature type="domain" description="Anti-sigma-28 factor FlgM C-terminal" evidence="8">
    <location>
        <begin position="32"/>
        <end position="80"/>
    </location>
</feature>
<dbReference type="InterPro" id="IPR031316">
    <property type="entry name" value="FlgM_C"/>
</dbReference>
<evidence type="ECO:0000256" key="6">
    <source>
        <dbReference type="ARBA" id="ARBA00023163"/>
    </source>
</evidence>
<evidence type="ECO:0000256" key="7">
    <source>
        <dbReference type="SAM" id="MobiDB-lite"/>
    </source>
</evidence>
<dbReference type="Pfam" id="PF04316">
    <property type="entry name" value="FlgM"/>
    <property type="match status" value="1"/>
</dbReference>
<keyword evidence="4" id="KW-1005">Bacterial flagellum biogenesis</keyword>
<evidence type="ECO:0000256" key="5">
    <source>
        <dbReference type="ARBA" id="ARBA00023015"/>
    </source>
</evidence>
<organism evidence="9 10">
    <name type="scientific">Alkalibacillus flavidus</name>
    <dbReference type="NCBI Taxonomy" id="546021"/>
    <lineage>
        <taxon>Bacteria</taxon>
        <taxon>Bacillati</taxon>
        <taxon>Bacillota</taxon>
        <taxon>Bacilli</taxon>
        <taxon>Bacillales</taxon>
        <taxon>Bacillaceae</taxon>
        <taxon>Alkalibacillus</taxon>
    </lineage>
</organism>
<dbReference type="InterPro" id="IPR007412">
    <property type="entry name" value="FlgM"/>
</dbReference>
<sequence>MKINPTNQTHLSPYQKQMQQQQPAKQPNAQSDKVEISNRAKAMQDNGIQKARDEHVQQVKQQVQDGEYNVDLNQTASKMVSFFRP</sequence>
<keyword evidence="3" id="KW-0678">Repressor</keyword>
<dbReference type="InterPro" id="IPR035890">
    <property type="entry name" value="Anti-sigma-28_factor_FlgM_sf"/>
</dbReference>
<comment type="similarity">
    <text evidence="1">Belongs to the FlgM family.</text>
</comment>
<proteinExistence type="inferred from homology"/>
<keyword evidence="10" id="KW-1185">Reference proteome</keyword>
<comment type="caution">
    <text evidence="9">The sequence shown here is derived from an EMBL/GenBank/DDBJ whole genome shotgun (WGS) entry which is preliminary data.</text>
</comment>
<name>A0ABV2KTT4_9BACI</name>
<dbReference type="EMBL" id="JBEPMX010000004">
    <property type="protein sequence ID" value="MET3682996.1"/>
    <property type="molecule type" value="Genomic_DNA"/>
</dbReference>
<keyword evidence="9" id="KW-0969">Cilium</keyword>
<feature type="compositionally biased region" description="Low complexity" evidence="7">
    <location>
        <begin position="15"/>
        <end position="30"/>
    </location>
</feature>
<feature type="region of interest" description="Disordered" evidence="7">
    <location>
        <begin position="1"/>
        <end position="57"/>
    </location>
</feature>
<evidence type="ECO:0000256" key="1">
    <source>
        <dbReference type="ARBA" id="ARBA00005322"/>
    </source>
</evidence>
<keyword evidence="5" id="KW-0805">Transcription regulation</keyword>
<accession>A0ABV2KTT4</accession>
<evidence type="ECO:0000313" key="10">
    <source>
        <dbReference type="Proteomes" id="UP001549167"/>
    </source>
</evidence>
<keyword evidence="9" id="KW-0966">Cell projection</keyword>
<dbReference type="Proteomes" id="UP001549167">
    <property type="component" value="Unassembled WGS sequence"/>
</dbReference>
<feature type="compositionally biased region" description="Polar residues" evidence="7">
    <location>
        <begin position="1"/>
        <end position="14"/>
    </location>
</feature>
<dbReference type="NCBIfam" id="TIGR03824">
    <property type="entry name" value="FlgM_jcvi"/>
    <property type="match status" value="1"/>
</dbReference>
<evidence type="ECO:0000313" key="9">
    <source>
        <dbReference type="EMBL" id="MET3682996.1"/>
    </source>
</evidence>
<gene>
    <name evidence="9" type="ORF">ABID56_001086</name>
</gene>
<evidence type="ECO:0000256" key="3">
    <source>
        <dbReference type="ARBA" id="ARBA00022491"/>
    </source>
</evidence>
<dbReference type="SUPFAM" id="SSF101498">
    <property type="entry name" value="Anti-sigma factor FlgM"/>
    <property type="match status" value="1"/>
</dbReference>